<reference evidence="1" key="2">
    <citation type="journal article" date="2015" name="Fish Shellfish Immunol.">
        <title>Early steps in the European eel (Anguilla anguilla)-Vibrio vulnificus interaction in the gills: Role of the RtxA13 toxin.</title>
        <authorList>
            <person name="Callol A."/>
            <person name="Pajuelo D."/>
            <person name="Ebbesson L."/>
            <person name="Teles M."/>
            <person name="MacKenzie S."/>
            <person name="Amaro C."/>
        </authorList>
    </citation>
    <scope>NUCLEOTIDE SEQUENCE</scope>
</reference>
<proteinExistence type="predicted"/>
<reference evidence="1" key="1">
    <citation type="submission" date="2014-11" db="EMBL/GenBank/DDBJ databases">
        <authorList>
            <person name="Amaro Gonzalez C."/>
        </authorList>
    </citation>
    <scope>NUCLEOTIDE SEQUENCE</scope>
</reference>
<accession>A0A0E9QZS1</accession>
<organism evidence="1">
    <name type="scientific">Anguilla anguilla</name>
    <name type="common">European freshwater eel</name>
    <name type="synonym">Muraena anguilla</name>
    <dbReference type="NCBI Taxonomy" id="7936"/>
    <lineage>
        <taxon>Eukaryota</taxon>
        <taxon>Metazoa</taxon>
        <taxon>Chordata</taxon>
        <taxon>Craniata</taxon>
        <taxon>Vertebrata</taxon>
        <taxon>Euteleostomi</taxon>
        <taxon>Actinopterygii</taxon>
        <taxon>Neopterygii</taxon>
        <taxon>Teleostei</taxon>
        <taxon>Anguilliformes</taxon>
        <taxon>Anguillidae</taxon>
        <taxon>Anguilla</taxon>
    </lineage>
</organism>
<name>A0A0E9QZS1_ANGAN</name>
<evidence type="ECO:0000313" key="1">
    <source>
        <dbReference type="EMBL" id="JAH21997.1"/>
    </source>
</evidence>
<sequence length="22" mass="2565">MRFSDSRLSSSRKVVSLISMFM</sequence>
<dbReference type="AlphaFoldDB" id="A0A0E9QZS1"/>
<dbReference type="EMBL" id="GBXM01086580">
    <property type="protein sequence ID" value="JAH21997.1"/>
    <property type="molecule type" value="Transcribed_RNA"/>
</dbReference>
<protein>
    <submittedName>
        <fullName evidence="1">Uncharacterized protein</fullName>
    </submittedName>
</protein>